<dbReference type="AlphaFoldDB" id="A0A8S0VJ74"/>
<organism evidence="1 2">
    <name type="scientific">Olea europaea subsp. europaea</name>
    <dbReference type="NCBI Taxonomy" id="158383"/>
    <lineage>
        <taxon>Eukaryota</taxon>
        <taxon>Viridiplantae</taxon>
        <taxon>Streptophyta</taxon>
        <taxon>Embryophyta</taxon>
        <taxon>Tracheophyta</taxon>
        <taxon>Spermatophyta</taxon>
        <taxon>Magnoliopsida</taxon>
        <taxon>eudicotyledons</taxon>
        <taxon>Gunneridae</taxon>
        <taxon>Pentapetalae</taxon>
        <taxon>asterids</taxon>
        <taxon>lamiids</taxon>
        <taxon>Lamiales</taxon>
        <taxon>Oleaceae</taxon>
        <taxon>Oleeae</taxon>
        <taxon>Olea</taxon>
    </lineage>
</organism>
<name>A0A8S0VJ74_OLEEU</name>
<protein>
    <submittedName>
        <fullName evidence="1">Uncharacterized protein</fullName>
    </submittedName>
</protein>
<reference evidence="1 2" key="1">
    <citation type="submission" date="2019-12" db="EMBL/GenBank/DDBJ databases">
        <authorList>
            <person name="Alioto T."/>
            <person name="Alioto T."/>
            <person name="Gomez Garrido J."/>
        </authorList>
    </citation>
    <scope>NUCLEOTIDE SEQUENCE [LARGE SCALE GENOMIC DNA]</scope>
</reference>
<sequence length="159" mass="15895">MVCGGQCEVVVMCSDGGVSGRVFVSIYWDGHGGATMMFDDGGDGSADNDVGLDGGCMLLCLAVVKMVRMVVWGGYSGFTEFGGGGDDVDGLVWWWCVVVVDGGGAYGLGVWGGFIGDDGGGSRVGGGKFGGMSSGGGHDGRRGDSGGLAVVVVGCDVVW</sequence>
<evidence type="ECO:0000313" key="2">
    <source>
        <dbReference type="Proteomes" id="UP000594638"/>
    </source>
</evidence>
<keyword evidence="2" id="KW-1185">Reference proteome</keyword>
<proteinExistence type="predicted"/>
<dbReference type="EMBL" id="CACTIH010010819">
    <property type="protein sequence ID" value="CAA3033638.1"/>
    <property type="molecule type" value="Genomic_DNA"/>
</dbReference>
<dbReference type="Proteomes" id="UP000594638">
    <property type="component" value="Unassembled WGS sequence"/>
</dbReference>
<gene>
    <name evidence="1" type="ORF">OLEA9_A078013</name>
</gene>
<accession>A0A8S0VJ74</accession>
<evidence type="ECO:0000313" key="1">
    <source>
        <dbReference type="EMBL" id="CAA3033638.1"/>
    </source>
</evidence>
<dbReference type="Gramene" id="OE9A078013T1">
    <property type="protein sequence ID" value="OE9A078013C1"/>
    <property type="gene ID" value="OE9A078013"/>
</dbReference>
<comment type="caution">
    <text evidence="1">The sequence shown here is derived from an EMBL/GenBank/DDBJ whole genome shotgun (WGS) entry which is preliminary data.</text>
</comment>